<sequence length="655" mass="74017">MSEFNVTVILNGERAERETTTDTTAFDLFRDDRAVIAARVNGELRDLAYVLAAGDEVEPVEISSADGRAILRHSTAHVMAQAVQDLFPSAKLGIGPPVENGFYYDFDVPTPFTPEDLERIETAMRRIIKDRQRFSRRVVSDSDARSELAAEPYKLELIGLKGGASSDDGSSVEVGGGELTIYDNLRGDEVAWKDLCRGPHLPTTRHIPAFKLMRVAAAYWRGSEKNPQLQRIYGTAWESKDALGAHLEMLAEAERRDHRRLGTELDLFSFPEEIGPGLAVWHPKGGIIRRVMEEYSRKRHEEGGYEFVYTPHLTKAALFETSGHLEWYADGMYPPMELDEGQTYYMKPMNCPMHVMIFGARGRSYRELPLRLFEFGTVYRYEKSGVVHGLTRSRGFTQDDSHIFCTPAQLQDELSSLLDFVVGLLRDYGLTEFTADLSTRPEKFVGEIAEWDVAEAALEEALKLGGIPYTIAEGEGAFYAPKIDIHVKDAIGRKWQLSTLQVDFQLPSRFDIEYQASDGTRQRPYMIHRALFGSEERFFGILLEHYAGAFPPWLAPVQAVAIPIAERHSAYLDDVARRARERGIRISVDTSDDRMQKKIRNAQTQKIPYMLIAGDRDIESGAVSFRYRNGEQKNGVPVDEAITEIVDTIERRLQV</sequence>
<dbReference type="PRINTS" id="PR01047">
    <property type="entry name" value="TRNASYNTHTHR"/>
</dbReference>
<feature type="binding site" evidence="13">
    <location>
        <position position="528"/>
    </location>
    <ligand>
        <name>Zn(2+)</name>
        <dbReference type="ChEBI" id="CHEBI:29105"/>
        <note>catalytic</note>
    </ligand>
</feature>
<evidence type="ECO:0000256" key="8">
    <source>
        <dbReference type="ARBA" id="ARBA00022840"/>
    </source>
</evidence>
<dbReference type="PROSITE" id="PS50862">
    <property type="entry name" value="AA_TRNA_LIGASE_II"/>
    <property type="match status" value="1"/>
</dbReference>
<evidence type="ECO:0000256" key="9">
    <source>
        <dbReference type="ARBA" id="ARBA00022884"/>
    </source>
</evidence>
<dbReference type="InterPro" id="IPR018163">
    <property type="entry name" value="Thr/Ala-tRNA-synth_IIc_edit"/>
</dbReference>
<dbReference type="InterPro" id="IPR036621">
    <property type="entry name" value="Anticodon-bd_dom_sf"/>
</dbReference>
<dbReference type="PANTHER" id="PTHR11451:SF44">
    <property type="entry name" value="THREONINE--TRNA LIGASE, CHLOROPLASTIC_MITOCHONDRIAL 2"/>
    <property type="match status" value="1"/>
</dbReference>
<dbReference type="InterPro" id="IPR012947">
    <property type="entry name" value="tRNA_SAD"/>
</dbReference>
<feature type="domain" description="Aminoacyl-transfer RNA synthetases class-II family profile" evidence="14">
    <location>
        <begin position="248"/>
        <end position="551"/>
    </location>
</feature>
<dbReference type="SUPFAM" id="SSF52954">
    <property type="entry name" value="Class II aaRS ABD-related"/>
    <property type="match status" value="1"/>
</dbReference>
<dbReference type="SUPFAM" id="SSF55186">
    <property type="entry name" value="ThrRS/AlaRS common domain"/>
    <property type="match status" value="1"/>
</dbReference>
<evidence type="ECO:0000313" key="16">
    <source>
        <dbReference type="EMBL" id="MFC3763268.1"/>
    </source>
</evidence>
<dbReference type="InterPro" id="IPR002314">
    <property type="entry name" value="aa-tRNA-synt_IIb"/>
</dbReference>
<comment type="subcellular location">
    <subcellularLocation>
        <location evidence="13">Cytoplasm</location>
    </subcellularLocation>
</comment>
<dbReference type="Pfam" id="PF03129">
    <property type="entry name" value="HGTP_anticodon"/>
    <property type="match status" value="1"/>
</dbReference>
<feature type="domain" description="TGS" evidence="15">
    <location>
        <begin position="1"/>
        <end position="61"/>
    </location>
</feature>
<dbReference type="CDD" id="cd00860">
    <property type="entry name" value="ThrRS_anticodon"/>
    <property type="match status" value="1"/>
</dbReference>
<comment type="similarity">
    <text evidence="1 13">Belongs to the class-II aminoacyl-tRNA synthetase family.</text>
</comment>
<dbReference type="EMBL" id="JBHRZH010000017">
    <property type="protein sequence ID" value="MFC3763268.1"/>
    <property type="molecule type" value="Genomic_DNA"/>
</dbReference>
<keyword evidence="2 13" id="KW-0963">Cytoplasm</keyword>
<keyword evidence="7 13" id="KW-0862">Zinc</keyword>
<dbReference type="InterPro" id="IPR047246">
    <property type="entry name" value="ThrRS_anticodon"/>
</dbReference>
<keyword evidence="8 13" id="KW-0067">ATP-binding</keyword>
<dbReference type="Pfam" id="PF07973">
    <property type="entry name" value="tRNA_SAD"/>
    <property type="match status" value="1"/>
</dbReference>
<keyword evidence="3 13" id="KW-0820">tRNA-binding</keyword>
<accession>A0ABV7YGP5</accession>
<keyword evidence="5 13" id="KW-0479">Metal-binding</keyword>
<evidence type="ECO:0000259" key="14">
    <source>
        <dbReference type="PROSITE" id="PS50862"/>
    </source>
</evidence>
<feature type="binding site" evidence="13">
    <location>
        <position position="402"/>
    </location>
    <ligand>
        <name>Zn(2+)</name>
        <dbReference type="ChEBI" id="CHEBI:29105"/>
        <note>catalytic</note>
    </ligand>
</feature>
<dbReference type="Gene3D" id="3.40.50.800">
    <property type="entry name" value="Anticodon-binding domain"/>
    <property type="match status" value="1"/>
</dbReference>
<dbReference type="InterPro" id="IPR045864">
    <property type="entry name" value="aa-tRNA-synth_II/BPL/LPL"/>
</dbReference>
<dbReference type="SMART" id="SM00863">
    <property type="entry name" value="tRNA_SAD"/>
    <property type="match status" value="1"/>
</dbReference>
<feature type="binding site" evidence="13">
    <location>
        <position position="351"/>
    </location>
    <ligand>
        <name>Zn(2+)</name>
        <dbReference type="ChEBI" id="CHEBI:29105"/>
        <note>catalytic</note>
    </ligand>
</feature>
<dbReference type="Gene3D" id="3.30.54.20">
    <property type="match status" value="1"/>
</dbReference>
<dbReference type="SUPFAM" id="SSF55681">
    <property type="entry name" value="Class II aaRS and biotin synthetases"/>
    <property type="match status" value="1"/>
</dbReference>
<evidence type="ECO:0000256" key="2">
    <source>
        <dbReference type="ARBA" id="ARBA00022490"/>
    </source>
</evidence>
<dbReference type="EC" id="6.1.1.3" evidence="13"/>
<comment type="subunit">
    <text evidence="13">Homodimer.</text>
</comment>
<evidence type="ECO:0000256" key="5">
    <source>
        <dbReference type="ARBA" id="ARBA00022723"/>
    </source>
</evidence>
<dbReference type="PANTHER" id="PTHR11451">
    <property type="entry name" value="THREONINE-TRNA LIGASE"/>
    <property type="match status" value="1"/>
</dbReference>
<keyword evidence="6 13" id="KW-0547">Nucleotide-binding</keyword>
<evidence type="ECO:0000256" key="6">
    <source>
        <dbReference type="ARBA" id="ARBA00022741"/>
    </source>
</evidence>
<evidence type="ECO:0000313" key="17">
    <source>
        <dbReference type="Proteomes" id="UP001595699"/>
    </source>
</evidence>
<dbReference type="Gene3D" id="3.30.980.10">
    <property type="entry name" value="Threonyl-trna Synthetase, Chain A, domain 2"/>
    <property type="match status" value="1"/>
</dbReference>
<dbReference type="CDD" id="cd00771">
    <property type="entry name" value="ThrRS_core"/>
    <property type="match status" value="1"/>
</dbReference>
<proteinExistence type="inferred from homology"/>
<dbReference type="PROSITE" id="PS51880">
    <property type="entry name" value="TGS"/>
    <property type="match status" value="1"/>
</dbReference>
<evidence type="ECO:0000256" key="7">
    <source>
        <dbReference type="ARBA" id="ARBA00022833"/>
    </source>
</evidence>
<dbReference type="NCBIfam" id="TIGR00418">
    <property type="entry name" value="thrS"/>
    <property type="match status" value="1"/>
</dbReference>
<keyword evidence="10 13" id="KW-0648">Protein biosynthesis</keyword>
<dbReference type="Proteomes" id="UP001595699">
    <property type="component" value="Unassembled WGS sequence"/>
</dbReference>
<keyword evidence="17" id="KW-1185">Reference proteome</keyword>
<dbReference type="InterPro" id="IPR006195">
    <property type="entry name" value="aa-tRNA-synth_II"/>
</dbReference>
<keyword evidence="4 13" id="KW-0436">Ligase</keyword>
<gene>
    <name evidence="13 16" type="primary">thrS</name>
    <name evidence="16" type="ORF">ACFOUW_20670</name>
</gene>
<dbReference type="InterPro" id="IPR033728">
    <property type="entry name" value="ThrRS_core"/>
</dbReference>
<dbReference type="GO" id="GO:0004829">
    <property type="term" value="F:threonine-tRNA ligase activity"/>
    <property type="evidence" value="ECO:0007669"/>
    <property type="project" value="UniProtKB-EC"/>
</dbReference>
<evidence type="ECO:0000256" key="13">
    <source>
        <dbReference type="HAMAP-Rule" id="MF_00184"/>
    </source>
</evidence>
<dbReference type="RefSeq" id="WP_205119664.1">
    <property type="nucleotide sequence ID" value="NZ_JAFBCM010000001.1"/>
</dbReference>
<evidence type="ECO:0000256" key="12">
    <source>
        <dbReference type="ARBA" id="ARBA00049515"/>
    </source>
</evidence>
<evidence type="ECO:0000256" key="11">
    <source>
        <dbReference type="ARBA" id="ARBA00023146"/>
    </source>
</evidence>
<keyword evidence="9 13" id="KW-0694">RNA-binding</keyword>
<dbReference type="InterPro" id="IPR002320">
    <property type="entry name" value="Thr-tRNA-ligase_IIa"/>
</dbReference>
<comment type="cofactor">
    <cofactor evidence="13">
        <name>Zn(2+)</name>
        <dbReference type="ChEBI" id="CHEBI:29105"/>
    </cofactor>
    <text evidence="13">Binds 1 zinc ion per subunit.</text>
</comment>
<evidence type="ECO:0000256" key="10">
    <source>
        <dbReference type="ARBA" id="ARBA00022917"/>
    </source>
</evidence>
<comment type="caution">
    <text evidence="13">Lacks conserved residue(s) required for the propagation of feature annotation.</text>
</comment>
<evidence type="ECO:0000256" key="3">
    <source>
        <dbReference type="ARBA" id="ARBA00022555"/>
    </source>
</evidence>
<dbReference type="Gene3D" id="3.30.930.10">
    <property type="entry name" value="Bira Bifunctional Protein, Domain 2"/>
    <property type="match status" value="1"/>
</dbReference>
<protein>
    <recommendedName>
        <fullName evidence="13">Threonine--tRNA ligase</fullName>
        <ecNumber evidence="13">6.1.1.3</ecNumber>
    </recommendedName>
    <alternativeName>
        <fullName evidence="13">Threonyl-tRNA synthetase</fullName>
        <shortName evidence="13">ThrRS</shortName>
    </alternativeName>
</protein>
<reference evidence="17" key="1">
    <citation type="journal article" date="2019" name="Int. J. Syst. Evol. Microbiol.">
        <title>The Global Catalogue of Microorganisms (GCM) 10K type strain sequencing project: providing services to taxonomists for standard genome sequencing and annotation.</title>
        <authorList>
            <consortium name="The Broad Institute Genomics Platform"/>
            <consortium name="The Broad Institute Genome Sequencing Center for Infectious Disease"/>
            <person name="Wu L."/>
            <person name="Ma J."/>
        </authorList>
    </citation>
    <scope>NUCLEOTIDE SEQUENCE [LARGE SCALE GENOMIC DNA]</scope>
    <source>
        <strain evidence="17">CGMCC 4.7241</strain>
    </source>
</reference>
<dbReference type="HAMAP" id="MF_00184">
    <property type="entry name" value="Thr_tRNA_synth"/>
    <property type="match status" value="1"/>
</dbReference>
<organism evidence="16 17">
    <name type="scientific">Tenggerimyces flavus</name>
    <dbReference type="NCBI Taxonomy" id="1708749"/>
    <lineage>
        <taxon>Bacteria</taxon>
        <taxon>Bacillati</taxon>
        <taxon>Actinomycetota</taxon>
        <taxon>Actinomycetes</taxon>
        <taxon>Propionibacteriales</taxon>
        <taxon>Nocardioidaceae</taxon>
        <taxon>Tenggerimyces</taxon>
    </lineage>
</organism>
<comment type="catalytic activity">
    <reaction evidence="12 13">
        <text>tRNA(Thr) + L-threonine + ATP = L-threonyl-tRNA(Thr) + AMP + diphosphate + H(+)</text>
        <dbReference type="Rhea" id="RHEA:24624"/>
        <dbReference type="Rhea" id="RHEA-COMP:9670"/>
        <dbReference type="Rhea" id="RHEA-COMP:9704"/>
        <dbReference type="ChEBI" id="CHEBI:15378"/>
        <dbReference type="ChEBI" id="CHEBI:30616"/>
        <dbReference type="ChEBI" id="CHEBI:33019"/>
        <dbReference type="ChEBI" id="CHEBI:57926"/>
        <dbReference type="ChEBI" id="CHEBI:78442"/>
        <dbReference type="ChEBI" id="CHEBI:78534"/>
        <dbReference type="ChEBI" id="CHEBI:456215"/>
        <dbReference type="EC" id="6.1.1.3"/>
    </reaction>
</comment>
<evidence type="ECO:0000256" key="1">
    <source>
        <dbReference type="ARBA" id="ARBA00008226"/>
    </source>
</evidence>
<name>A0ABV7YGP5_9ACTN</name>
<keyword evidence="11 13" id="KW-0030">Aminoacyl-tRNA synthetase</keyword>
<dbReference type="InterPro" id="IPR004154">
    <property type="entry name" value="Anticodon-bd"/>
</dbReference>
<dbReference type="InterPro" id="IPR004095">
    <property type="entry name" value="TGS"/>
</dbReference>
<evidence type="ECO:0000256" key="4">
    <source>
        <dbReference type="ARBA" id="ARBA00022598"/>
    </source>
</evidence>
<evidence type="ECO:0000259" key="15">
    <source>
        <dbReference type="PROSITE" id="PS51880"/>
    </source>
</evidence>
<comment type="caution">
    <text evidence="16">The sequence shown here is derived from an EMBL/GenBank/DDBJ whole genome shotgun (WGS) entry which is preliminary data.</text>
</comment>
<dbReference type="Pfam" id="PF00587">
    <property type="entry name" value="tRNA-synt_2b"/>
    <property type="match status" value="1"/>
</dbReference>